<evidence type="ECO:0000256" key="12">
    <source>
        <dbReference type="ARBA" id="ARBA00022723"/>
    </source>
</evidence>
<dbReference type="Gene3D" id="1.10.1060.10">
    <property type="entry name" value="Alpha-helical ferredoxin"/>
    <property type="match status" value="1"/>
</dbReference>
<dbReference type="GO" id="GO:0051538">
    <property type="term" value="F:3 iron, 4 sulfur cluster binding"/>
    <property type="evidence" value="ECO:0007669"/>
    <property type="project" value="UniProtKB-KW"/>
</dbReference>
<dbReference type="FunFam" id="1.10.1060.10:FF:000001">
    <property type="entry name" value="Succinate dehydrogenase iron-sulfur subunit SdhB"/>
    <property type="match status" value="1"/>
</dbReference>
<dbReference type="GO" id="GO:0051537">
    <property type="term" value="F:2 iron, 2 sulfur cluster binding"/>
    <property type="evidence" value="ECO:0007669"/>
    <property type="project" value="UniProtKB-KW"/>
</dbReference>
<dbReference type="PROSITE" id="PS51085">
    <property type="entry name" value="2FE2S_FER_2"/>
    <property type="match status" value="1"/>
</dbReference>
<evidence type="ECO:0000256" key="5">
    <source>
        <dbReference type="ARBA" id="ARBA00009433"/>
    </source>
</evidence>
<dbReference type="Pfam" id="PF13085">
    <property type="entry name" value="Fer2_3"/>
    <property type="match status" value="1"/>
</dbReference>
<keyword evidence="24" id="KW-1185">Reference proteome</keyword>
<dbReference type="InterPro" id="IPR050573">
    <property type="entry name" value="SDH/FRD_Iron-Sulfur"/>
</dbReference>
<keyword evidence="8" id="KW-0813">Transport</keyword>
<evidence type="ECO:0000256" key="9">
    <source>
        <dbReference type="ARBA" id="ARBA00022485"/>
    </source>
</evidence>
<dbReference type="GO" id="GO:0008177">
    <property type="term" value="F:succinate dehydrogenase (quinone) activity"/>
    <property type="evidence" value="ECO:0007669"/>
    <property type="project" value="UniProtKB-EC"/>
</dbReference>
<reference evidence="25" key="1">
    <citation type="submission" date="2025-04" db="UniProtKB">
        <authorList>
            <consortium name="RefSeq"/>
        </authorList>
    </citation>
    <scope>IDENTIFICATION</scope>
    <source>
        <tissue evidence="25">Whole insect</tissue>
    </source>
</reference>
<dbReference type="RefSeq" id="XP_028155503.1">
    <property type="nucleotide sequence ID" value="XM_028299702.1"/>
</dbReference>
<dbReference type="NCBIfam" id="NF004616">
    <property type="entry name" value="PRK05950.1"/>
    <property type="match status" value="1"/>
</dbReference>
<evidence type="ECO:0000256" key="20">
    <source>
        <dbReference type="ARBA" id="ARBA00049220"/>
    </source>
</evidence>
<comment type="cofactor">
    <cofactor evidence="19">
        <name>[2Fe-2S] cluster</name>
        <dbReference type="ChEBI" id="CHEBI:190135"/>
    </cofactor>
</comment>
<evidence type="ECO:0000256" key="6">
    <source>
        <dbReference type="ARBA" id="ARBA00012792"/>
    </source>
</evidence>
<dbReference type="PROSITE" id="PS00198">
    <property type="entry name" value="4FE4S_FER_1"/>
    <property type="match status" value="1"/>
</dbReference>
<feature type="domain" description="2Fe-2S ferredoxin-type" evidence="22">
    <location>
        <begin position="51"/>
        <end position="142"/>
    </location>
</feature>
<keyword evidence="15" id="KW-0408">Iron</keyword>
<comment type="catalytic activity">
    <reaction evidence="20">
        <text>a quinone + succinate = fumarate + a quinol</text>
        <dbReference type="Rhea" id="RHEA:40523"/>
        <dbReference type="ChEBI" id="CHEBI:24646"/>
        <dbReference type="ChEBI" id="CHEBI:29806"/>
        <dbReference type="ChEBI" id="CHEBI:30031"/>
        <dbReference type="ChEBI" id="CHEBI:132124"/>
        <dbReference type="EC" id="1.3.5.1"/>
    </reaction>
</comment>
<evidence type="ECO:0000313" key="24">
    <source>
        <dbReference type="Proteomes" id="UP001652700"/>
    </source>
</evidence>
<evidence type="ECO:0000256" key="18">
    <source>
        <dbReference type="ARBA" id="ARBA00033304"/>
    </source>
</evidence>
<sequence>MLILKTIFKKCLVQCTFLPILHSRLLTTKANTETKKPPAKEAPAKKQPLLKTFKIYRYDPEKEGCKPMMKPYTIDLNDCRPTVLDALNKIKTEQDPSLTFRKSCREGICGSCGMNMDGVNGLACLKKINPRGVTKVYPLPHMYVIKDLVVDFKKFMQQHNRIKPYLIRNPPEEKNMQFSQSVKDRADMLGLVECILCACCSTSCPEYWWHGHSKAPNDFLGPAALLNSYRWIVDSRDHATKQRLSELGNYYNVFRCHQINNCSVCCPKRLLPGKAIAKLRLLVANVSSKKKPDMDGTAMSDPVKACDQKKENAACKTA</sequence>
<dbReference type="AlphaFoldDB" id="A0A6P7HD09"/>
<comment type="pathway">
    <text evidence="4">Carbohydrate metabolism; tricarboxylic acid cycle; fumarate from succinate (eukaryal route): step 1/1.</text>
</comment>
<evidence type="ECO:0000256" key="2">
    <source>
        <dbReference type="ARBA" id="ARBA00001966"/>
    </source>
</evidence>
<dbReference type="EnsemblMetazoa" id="XM_028299702.2">
    <property type="protein sequence ID" value="XP_028155503.1"/>
    <property type="gene ID" value="LOC114349355"/>
</dbReference>
<evidence type="ECO:0000259" key="22">
    <source>
        <dbReference type="PROSITE" id="PS51085"/>
    </source>
</evidence>
<dbReference type="GO" id="GO:0046872">
    <property type="term" value="F:metal ion binding"/>
    <property type="evidence" value="ECO:0007669"/>
    <property type="project" value="UniProtKB-KW"/>
</dbReference>
<dbReference type="InterPro" id="IPR004489">
    <property type="entry name" value="Succ_DH/fum_Rdtase_Fe-S"/>
</dbReference>
<comment type="cofactor">
    <cofactor evidence="1">
        <name>[3Fe-4S] cluster</name>
        <dbReference type="ChEBI" id="CHEBI:21137"/>
    </cofactor>
</comment>
<dbReference type="GO" id="GO:0005743">
    <property type="term" value="C:mitochondrial inner membrane"/>
    <property type="evidence" value="ECO:0007669"/>
    <property type="project" value="UniProtKB-SubCell"/>
</dbReference>
<gene>
    <name evidence="25" type="primary">LOC114349355</name>
</gene>
<evidence type="ECO:0000256" key="21">
    <source>
        <dbReference type="SAM" id="MobiDB-lite"/>
    </source>
</evidence>
<keyword evidence="13" id="KW-0249">Electron transport</keyword>
<evidence type="ECO:0000256" key="8">
    <source>
        <dbReference type="ARBA" id="ARBA00022448"/>
    </source>
</evidence>
<proteinExistence type="inferred from homology"/>
<dbReference type="GO" id="GO:0051539">
    <property type="term" value="F:4 iron, 4 sulfur cluster binding"/>
    <property type="evidence" value="ECO:0007669"/>
    <property type="project" value="UniProtKB-KW"/>
</dbReference>
<keyword evidence="12" id="KW-0479">Metal-binding</keyword>
<dbReference type="InParanoid" id="A0A6P7HD09"/>
<keyword evidence="9" id="KW-0004">4Fe-4S</keyword>
<accession>A0A6P7HD09</accession>
<dbReference type="GeneID" id="114349355"/>
<dbReference type="PANTHER" id="PTHR11921:SF29">
    <property type="entry name" value="SUCCINATE DEHYDROGENASE [UBIQUINONE] IRON-SULFUR SUBUNIT, MITOCHONDRIAL"/>
    <property type="match status" value="1"/>
</dbReference>
<evidence type="ECO:0000313" key="23">
    <source>
        <dbReference type="EnsemblMetazoa" id="XP_028155503.1"/>
    </source>
</evidence>
<dbReference type="InterPro" id="IPR001041">
    <property type="entry name" value="2Fe-2S_ferredoxin-type"/>
</dbReference>
<dbReference type="SUPFAM" id="SSF46548">
    <property type="entry name" value="alpha-helical ferredoxin"/>
    <property type="match status" value="1"/>
</dbReference>
<dbReference type="InterPro" id="IPR036010">
    <property type="entry name" value="2Fe-2S_ferredoxin-like_sf"/>
</dbReference>
<comment type="cofactor">
    <cofactor evidence="2">
        <name>[4Fe-4S] cluster</name>
        <dbReference type="ChEBI" id="CHEBI:49883"/>
    </cofactor>
</comment>
<comment type="subcellular location">
    <subcellularLocation>
        <location evidence="3">Mitochondrion inner membrane</location>
        <topology evidence="3">Peripheral membrane protein</topology>
        <orientation evidence="3">Matrix side</orientation>
    </subcellularLocation>
</comment>
<name>A0A6P7HD09_DIAVI</name>
<dbReference type="InterPro" id="IPR006058">
    <property type="entry name" value="2Fe2S_fd_BS"/>
</dbReference>
<evidence type="ECO:0000256" key="11">
    <source>
        <dbReference type="ARBA" id="ARBA00022714"/>
    </source>
</evidence>
<evidence type="ECO:0000256" key="17">
    <source>
        <dbReference type="ARBA" id="ARBA00023291"/>
    </source>
</evidence>
<keyword evidence="10" id="KW-0816">Tricarboxylic acid cycle</keyword>
<protein>
    <recommendedName>
        <fullName evidence="7">Succinate dehydrogenase [ubiquinone] iron-sulfur subunit, mitochondrial</fullName>
        <ecNumber evidence="6">1.3.5.1</ecNumber>
    </recommendedName>
    <alternativeName>
        <fullName evidence="18">Iron-sulfur subunit of complex II</fullName>
    </alternativeName>
</protein>
<keyword evidence="17" id="KW-0003">3Fe-4S</keyword>
<dbReference type="GO" id="GO:0006099">
    <property type="term" value="P:tricarboxylic acid cycle"/>
    <property type="evidence" value="ECO:0007669"/>
    <property type="project" value="UniProtKB-UniPathway"/>
</dbReference>
<dbReference type="PANTHER" id="PTHR11921">
    <property type="entry name" value="SUCCINATE DEHYDROGENASE IRON-SULFUR PROTEIN"/>
    <property type="match status" value="1"/>
</dbReference>
<dbReference type="GO" id="GO:0009055">
    <property type="term" value="F:electron transfer activity"/>
    <property type="evidence" value="ECO:0007669"/>
    <property type="project" value="InterPro"/>
</dbReference>
<dbReference type="PROSITE" id="PS00197">
    <property type="entry name" value="2FE2S_FER_1"/>
    <property type="match status" value="1"/>
</dbReference>
<dbReference type="UniPathway" id="UPA00223">
    <property type="reaction ID" value="UER01006"/>
</dbReference>
<keyword evidence="14" id="KW-0560">Oxidoreductase</keyword>
<comment type="similarity">
    <text evidence="5">Belongs to the succinate dehydrogenase/fumarate reductase iron-sulfur protein family.</text>
</comment>
<keyword evidence="16" id="KW-0411">Iron-sulfur</keyword>
<evidence type="ECO:0000256" key="10">
    <source>
        <dbReference type="ARBA" id="ARBA00022532"/>
    </source>
</evidence>
<dbReference type="GO" id="GO:0022904">
    <property type="term" value="P:respiratory electron transport chain"/>
    <property type="evidence" value="ECO:0007669"/>
    <property type="project" value="TreeGrafter"/>
</dbReference>
<evidence type="ECO:0000256" key="7">
    <source>
        <dbReference type="ARBA" id="ARBA00016766"/>
    </source>
</evidence>
<evidence type="ECO:0000256" key="14">
    <source>
        <dbReference type="ARBA" id="ARBA00023002"/>
    </source>
</evidence>
<evidence type="ECO:0000256" key="19">
    <source>
        <dbReference type="ARBA" id="ARBA00034078"/>
    </source>
</evidence>
<dbReference type="OrthoDB" id="1696654at2759"/>
<dbReference type="InterPro" id="IPR017900">
    <property type="entry name" value="4Fe4S_Fe_S_CS"/>
</dbReference>
<evidence type="ECO:0000256" key="1">
    <source>
        <dbReference type="ARBA" id="ARBA00001927"/>
    </source>
</evidence>
<dbReference type="NCBIfam" id="TIGR00384">
    <property type="entry name" value="dhsB"/>
    <property type="match status" value="1"/>
</dbReference>
<dbReference type="InterPro" id="IPR009051">
    <property type="entry name" value="Helical_ferredxn"/>
</dbReference>
<organism evidence="25">
    <name type="scientific">Diabrotica virgifera virgifera</name>
    <name type="common">western corn rootworm</name>
    <dbReference type="NCBI Taxonomy" id="50390"/>
    <lineage>
        <taxon>Eukaryota</taxon>
        <taxon>Metazoa</taxon>
        <taxon>Ecdysozoa</taxon>
        <taxon>Arthropoda</taxon>
        <taxon>Hexapoda</taxon>
        <taxon>Insecta</taxon>
        <taxon>Pterygota</taxon>
        <taxon>Neoptera</taxon>
        <taxon>Endopterygota</taxon>
        <taxon>Coleoptera</taxon>
        <taxon>Polyphaga</taxon>
        <taxon>Cucujiformia</taxon>
        <taxon>Chrysomeloidea</taxon>
        <taxon>Chrysomelidae</taxon>
        <taxon>Galerucinae</taxon>
        <taxon>Diabroticina</taxon>
        <taxon>Diabroticites</taxon>
        <taxon>Diabrotica</taxon>
    </lineage>
</organism>
<reference evidence="23" key="2">
    <citation type="submission" date="2025-05" db="UniProtKB">
        <authorList>
            <consortium name="EnsemblMetazoa"/>
        </authorList>
    </citation>
    <scope>IDENTIFICATION</scope>
</reference>
<feature type="region of interest" description="Disordered" evidence="21">
    <location>
        <begin position="290"/>
        <end position="318"/>
    </location>
</feature>
<dbReference type="EC" id="1.3.5.1" evidence="6"/>
<evidence type="ECO:0000256" key="15">
    <source>
        <dbReference type="ARBA" id="ARBA00023004"/>
    </source>
</evidence>
<dbReference type="SUPFAM" id="SSF54292">
    <property type="entry name" value="2Fe-2S ferredoxin-like"/>
    <property type="match status" value="1"/>
</dbReference>
<dbReference type="Gene3D" id="3.10.20.30">
    <property type="match status" value="1"/>
</dbReference>
<evidence type="ECO:0000256" key="3">
    <source>
        <dbReference type="ARBA" id="ARBA00004443"/>
    </source>
</evidence>
<evidence type="ECO:0000313" key="25">
    <source>
        <dbReference type="RefSeq" id="XP_028155503.1"/>
    </source>
</evidence>
<evidence type="ECO:0000256" key="16">
    <source>
        <dbReference type="ARBA" id="ARBA00023014"/>
    </source>
</evidence>
<dbReference type="InterPro" id="IPR025192">
    <property type="entry name" value="Succ_DH/fum_Rdtase_N"/>
</dbReference>
<dbReference type="InterPro" id="IPR012675">
    <property type="entry name" value="Beta-grasp_dom_sf"/>
</dbReference>
<keyword evidence="11" id="KW-0001">2Fe-2S</keyword>
<dbReference type="Proteomes" id="UP001652700">
    <property type="component" value="Unplaced"/>
</dbReference>
<feature type="compositionally biased region" description="Basic and acidic residues" evidence="21">
    <location>
        <begin position="304"/>
        <end position="318"/>
    </location>
</feature>
<dbReference type="KEGG" id="dvv:114349355"/>
<evidence type="ECO:0000256" key="13">
    <source>
        <dbReference type="ARBA" id="ARBA00022982"/>
    </source>
</evidence>
<evidence type="ECO:0000256" key="4">
    <source>
        <dbReference type="ARBA" id="ARBA00004788"/>
    </source>
</evidence>
<dbReference type="Pfam" id="PF13534">
    <property type="entry name" value="Fer4_17"/>
    <property type="match status" value="1"/>
</dbReference>